<dbReference type="InterPro" id="IPR036691">
    <property type="entry name" value="Endo/exonu/phosph_ase_sf"/>
</dbReference>
<sequence length="85" mass="9229">MDITVPGYSIVRYDRPTASRGGGVALLICNSLSFQVHSISHPAGSHVDTVGIILHINRKKIAVVCVYRPPRSPLSDLGHFEACLF</sequence>
<evidence type="ECO:0000313" key="1">
    <source>
        <dbReference type="EMBL" id="KYN10004.1"/>
    </source>
</evidence>
<reference evidence="1 2" key="1">
    <citation type="submission" date="2015-09" db="EMBL/GenBank/DDBJ databases">
        <title>Trachymyrmex cornetzi WGS genome.</title>
        <authorList>
            <person name="Nygaard S."/>
            <person name="Hu H."/>
            <person name="Boomsma J."/>
            <person name="Zhang G."/>
        </authorList>
    </citation>
    <scope>NUCLEOTIDE SEQUENCE [LARGE SCALE GENOMIC DNA]</scope>
    <source>
        <strain evidence="1">Tcor2-1</strain>
        <tissue evidence="1">Whole body</tissue>
    </source>
</reference>
<dbReference type="Proteomes" id="UP000078492">
    <property type="component" value="Unassembled WGS sequence"/>
</dbReference>
<dbReference type="Gene3D" id="3.60.10.10">
    <property type="entry name" value="Endonuclease/exonuclease/phosphatase"/>
    <property type="match status" value="1"/>
</dbReference>
<dbReference type="EMBL" id="KQ981054">
    <property type="protein sequence ID" value="KYN10004.1"/>
    <property type="molecule type" value="Genomic_DNA"/>
</dbReference>
<evidence type="ECO:0000313" key="2">
    <source>
        <dbReference type="Proteomes" id="UP000078492"/>
    </source>
</evidence>
<accession>A0A151IT10</accession>
<name>A0A151IT10_9HYME</name>
<dbReference type="SUPFAM" id="SSF56219">
    <property type="entry name" value="DNase I-like"/>
    <property type="match status" value="1"/>
</dbReference>
<proteinExistence type="predicted"/>
<dbReference type="AlphaFoldDB" id="A0A151IT10"/>
<keyword evidence="2" id="KW-1185">Reference proteome</keyword>
<organism evidence="1 2">
    <name type="scientific">Trachymyrmex cornetzi</name>
    <dbReference type="NCBI Taxonomy" id="471704"/>
    <lineage>
        <taxon>Eukaryota</taxon>
        <taxon>Metazoa</taxon>
        <taxon>Ecdysozoa</taxon>
        <taxon>Arthropoda</taxon>
        <taxon>Hexapoda</taxon>
        <taxon>Insecta</taxon>
        <taxon>Pterygota</taxon>
        <taxon>Neoptera</taxon>
        <taxon>Endopterygota</taxon>
        <taxon>Hymenoptera</taxon>
        <taxon>Apocrita</taxon>
        <taxon>Aculeata</taxon>
        <taxon>Formicoidea</taxon>
        <taxon>Formicidae</taxon>
        <taxon>Myrmicinae</taxon>
        <taxon>Trachymyrmex</taxon>
    </lineage>
</organism>
<protein>
    <submittedName>
        <fullName evidence="1">Uncharacterized protein</fullName>
    </submittedName>
</protein>
<gene>
    <name evidence="1" type="ORF">ALC57_17878</name>
</gene>